<keyword evidence="4" id="KW-1185">Reference proteome</keyword>
<reference evidence="3" key="1">
    <citation type="submission" date="2021-02" db="EMBL/GenBank/DDBJ databases">
        <authorList>
            <person name="Nowell W R."/>
        </authorList>
    </citation>
    <scope>NUCLEOTIDE SEQUENCE</scope>
</reference>
<dbReference type="EMBL" id="CAJNOL010000930">
    <property type="protein sequence ID" value="CAF1242142.1"/>
    <property type="molecule type" value="Genomic_DNA"/>
</dbReference>
<evidence type="ECO:0000313" key="3">
    <source>
        <dbReference type="EMBL" id="CAF1242142.1"/>
    </source>
</evidence>
<name>A0A814ZGT3_9BILA</name>
<evidence type="ECO:0000313" key="2">
    <source>
        <dbReference type="EMBL" id="CAF1064096.1"/>
    </source>
</evidence>
<comment type="caution">
    <text evidence="3">The sequence shown here is derived from an EMBL/GenBank/DDBJ whole genome shotgun (WGS) entry which is preliminary data.</text>
</comment>
<protein>
    <recommendedName>
        <fullName evidence="1">Methyltransferase domain-containing protein</fullName>
    </recommendedName>
</protein>
<dbReference type="InterPro" id="IPR041698">
    <property type="entry name" value="Methyltransf_25"/>
</dbReference>
<sequence length="275" mass="32217">MSTDSNQNVYNLFQHYTNVASDYHVEPLFQSPSSSHGQWLNTIIFDVLDLKRDHILTDVGCGSGIDCLWFLNKMNNEIKIIGCDPSLGMIEIFNSEIKERNLTNIVQAFCMDAVIFSQQKELPAYNRLLLKHCVHLLSHSERLLAFKGFRQQLNSNDNKLVIVTRAPKEIFPLDKRTHEIHKSVSPSIDNYVQELEMCGFTNIKYDTYQYTFDDSVTLDDWINLIKKRLWSIFSIEKINEEQMIDLVSYLKETYKHQKFQMKDEIIILHCTTMNY</sequence>
<evidence type="ECO:0000259" key="1">
    <source>
        <dbReference type="Pfam" id="PF13649"/>
    </source>
</evidence>
<evidence type="ECO:0000313" key="4">
    <source>
        <dbReference type="Proteomes" id="UP000663870"/>
    </source>
</evidence>
<proteinExistence type="predicted"/>
<dbReference type="InterPro" id="IPR029063">
    <property type="entry name" value="SAM-dependent_MTases_sf"/>
</dbReference>
<organism evidence="3 4">
    <name type="scientific">Rotaria sordida</name>
    <dbReference type="NCBI Taxonomy" id="392033"/>
    <lineage>
        <taxon>Eukaryota</taxon>
        <taxon>Metazoa</taxon>
        <taxon>Spiralia</taxon>
        <taxon>Gnathifera</taxon>
        <taxon>Rotifera</taxon>
        <taxon>Eurotatoria</taxon>
        <taxon>Bdelloidea</taxon>
        <taxon>Philodinida</taxon>
        <taxon>Philodinidae</taxon>
        <taxon>Rotaria</taxon>
    </lineage>
</organism>
<dbReference type="AlphaFoldDB" id="A0A814ZGT3"/>
<dbReference type="EMBL" id="CAJNOH010000515">
    <property type="protein sequence ID" value="CAF1064096.1"/>
    <property type="molecule type" value="Genomic_DNA"/>
</dbReference>
<dbReference type="Pfam" id="PF13649">
    <property type="entry name" value="Methyltransf_25"/>
    <property type="match status" value="1"/>
</dbReference>
<dbReference type="Gene3D" id="3.40.50.150">
    <property type="entry name" value="Vaccinia Virus protein VP39"/>
    <property type="match status" value="1"/>
</dbReference>
<accession>A0A814ZGT3</accession>
<dbReference type="Proteomes" id="UP000663870">
    <property type="component" value="Unassembled WGS sequence"/>
</dbReference>
<gene>
    <name evidence="3" type="ORF">JXQ802_LOCUS26519</name>
    <name evidence="2" type="ORF">PYM288_LOCUS17808</name>
</gene>
<feature type="domain" description="Methyltransferase" evidence="1">
    <location>
        <begin position="58"/>
        <end position="153"/>
    </location>
</feature>
<dbReference type="Proteomes" id="UP000663854">
    <property type="component" value="Unassembled WGS sequence"/>
</dbReference>
<dbReference type="SUPFAM" id="SSF53335">
    <property type="entry name" value="S-adenosyl-L-methionine-dependent methyltransferases"/>
    <property type="match status" value="1"/>
</dbReference>